<dbReference type="InterPro" id="IPR002528">
    <property type="entry name" value="MATE_fam"/>
</dbReference>
<accession>A0A645C4C8</accession>
<proteinExistence type="predicted"/>
<evidence type="ECO:0000256" key="1">
    <source>
        <dbReference type="ARBA" id="ARBA00022448"/>
    </source>
</evidence>
<feature type="transmembrane region" description="Helical" evidence="2">
    <location>
        <begin position="54"/>
        <end position="74"/>
    </location>
</feature>
<dbReference type="GO" id="GO:0042910">
    <property type="term" value="F:xenobiotic transmembrane transporter activity"/>
    <property type="evidence" value="ECO:0007669"/>
    <property type="project" value="InterPro"/>
</dbReference>
<gene>
    <name evidence="3" type="primary">yeeO_27</name>
    <name evidence="3" type="ORF">SDC9_117156</name>
</gene>
<dbReference type="PANTHER" id="PTHR43298:SF2">
    <property type="entry name" value="FMN_FAD EXPORTER YEEO-RELATED"/>
    <property type="match status" value="1"/>
</dbReference>
<protein>
    <submittedName>
        <fullName evidence="3">Putative FMN/FAD exporter YeeO</fullName>
    </submittedName>
</protein>
<name>A0A645C4C8_9ZZZZ</name>
<keyword evidence="2" id="KW-0472">Membrane</keyword>
<dbReference type="InterPro" id="IPR050222">
    <property type="entry name" value="MATE_MdtK"/>
</dbReference>
<organism evidence="3">
    <name type="scientific">bioreactor metagenome</name>
    <dbReference type="NCBI Taxonomy" id="1076179"/>
    <lineage>
        <taxon>unclassified sequences</taxon>
        <taxon>metagenomes</taxon>
        <taxon>ecological metagenomes</taxon>
    </lineage>
</organism>
<keyword evidence="2" id="KW-1133">Transmembrane helix</keyword>
<evidence type="ECO:0000256" key="2">
    <source>
        <dbReference type="SAM" id="Phobius"/>
    </source>
</evidence>
<sequence length="128" mass="13803">MLFIDPMIASYGPSPAAAQAAKLILTISVIMHPLLYPTAFVLPGSLRATGDAKNTMIISIISLFSLRLLGSYVLGVRMGLGVVGIWLSMFSDWGGRTLGFVWRLEKNLWHGGKEPADEGDVNPLACNN</sequence>
<evidence type="ECO:0000313" key="3">
    <source>
        <dbReference type="EMBL" id="MPM70203.1"/>
    </source>
</evidence>
<dbReference type="GO" id="GO:0005886">
    <property type="term" value="C:plasma membrane"/>
    <property type="evidence" value="ECO:0007669"/>
    <property type="project" value="TreeGrafter"/>
</dbReference>
<feature type="transmembrane region" description="Helical" evidence="2">
    <location>
        <begin position="20"/>
        <end position="42"/>
    </location>
</feature>
<dbReference type="PANTHER" id="PTHR43298">
    <property type="entry name" value="MULTIDRUG RESISTANCE PROTEIN NORM-RELATED"/>
    <property type="match status" value="1"/>
</dbReference>
<dbReference type="Pfam" id="PF01554">
    <property type="entry name" value="MatE"/>
    <property type="match status" value="1"/>
</dbReference>
<keyword evidence="1" id="KW-0813">Transport</keyword>
<dbReference type="AlphaFoldDB" id="A0A645C4C8"/>
<reference evidence="3" key="1">
    <citation type="submission" date="2019-08" db="EMBL/GenBank/DDBJ databases">
        <authorList>
            <person name="Kucharzyk K."/>
            <person name="Murdoch R.W."/>
            <person name="Higgins S."/>
            <person name="Loffler F."/>
        </authorList>
    </citation>
    <scope>NUCLEOTIDE SEQUENCE</scope>
</reference>
<dbReference type="GO" id="GO:0015297">
    <property type="term" value="F:antiporter activity"/>
    <property type="evidence" value="ECO:0007669"/>
    <property type="project" value="InterPro"/>
</dbReference>
<dbReference type="EMBL" id="VSSQ01023339">
    <property type="protein sequence ID" value="MPM70203.1"/>
    <property type="molecule type" value="Genomic_DNA"/>
</dbReference>
<comment type="caution">
    <text evidence="3">The sequence shown here is derived from an EMBL/GenBank/DDBJ whole genome shotgun (WGS) entry which is preliminary data.</text>
</comment>
<keyword evidence="2" id="KW-0812">Transmembrane</keyword>